<keyword evidence="1" id="KW-0812">Transmembrane</keyword>
<dbReference type="EMBL" id="FOMG01000001">
    <property type="protein sequence ID" value="SFC19280.1"/>
    <property type="molecule type" value="Genomic_DNA"/>
</dbReference>
<reference evidence="3 4" key="1">
    <citation type="submission" date="2016-10" db="EMBL/GenBank/DDBJ databases">
        <authorList>
            <person name="de Groot N.N."/>
        </authorList>
    </citation>
    <scope>NUCLEOTIDE SEQUENCE [LARGE SCALE GENOMIC DNA]</scope>
    <source>
        <strain evidence="3 4">DSM 12992</strain>
    </source>
</reference>
<feature type="domain" description="DUF4234" evidence="2">
    <location>
        <begin position="5"/>
        <end position="70"/>
    </location>
</feature>
<dbReference type="AlphaFoldDB" id="A0A1I1HDU7"/>
<keyword evidence="4" id="KW-1185">Reference proteome</keyword>
<evidence type="ECO:0000256" key="1">
    <source>
        <dbReference type="SAM" id="Phobius"/>
    </source>
</evidence>
<organism evidence="3 4">
    <name type="scientific">Clostridium uliginosum</name>
    <dbReference type="NCBI Taxonomy" id="119641"/>
    <lineage>
        <taxon>Bacteria</taxon>
        <taxon>Bacillati</taxon>
        <taxon>Bacillota</taxon>
        <taxon>Clostridia</taxon>
        <taxon>Eubacteriales</taxon>
        <taxon>Clostridiaceae</taxon>
        <taxon>Clostridium</taxon>
    </lineage>
</organism>
<name>A0A1I1HDU7_9CLOT</name>
<evidence type="ECO:0000313" key="3">
    <source>
        <dbReference type="EMBL" id="SFC19280.1"/>
    </source>
</evidence>
<dbReference type="RefSeq" id="WP_090087877.1">
    <property type="nucleotide sequence ID" value="NZ_FOMG01000001.1"/>
</dbReference>
<feature type="transmembrane region" description="Helical" evidence="1">
    <location>
        <begin position="47"/>
        <end position="63"/>
    </location>
</feature>
<feature type="transmembrane region" description="Helical" evidence="1">
    <location>
        <begin position="84"/>
        <end position="102"/>
    </location>
</feature>
<sequence length="112" mass="12677">MIRKREVGISILLSFVTCGIYSLFWMAFLSNETAEYTHENPSGGMDILLGIVTCGLYFIYWNYKMGKRIYDIQLNAGISAADNSVLYLVISILGFSMIPVWIMQSDFNKVIA</sequence>
<dbReference type="Pfam" id="PF14018">
    <property type="entry name" value="DUF4234"/>
    <property type="match status" value="1"/>
</dbReference>
<protein>
    <recommendedName>
        <fullName evidence="2">DUF4234 domain-containing protein</fullName>
    </recommendedName>
</protein>
<keyword evidence="1" id="KW-1133">Transmembrane helix</keyword>
<evidence type="ECO:0000313" key="4">
    <source>
        <dbReference type="Proteomes" id="UP000199263"/>
    </source>
</evidence>
<dbReference type="STRING" id="119641.SAMN05421842_101189"/>
<proteinExistence type="predicted"/>
<dbReference type="OrthoDB" id="192868at2"/>
<dbReference type="InterPro" id="IPR025328">
    <property type="entry name" value="DUF4234"/>
</dbReference>
<dbReference type="Proteomes" id="UP000199263">
    <property type="component" value="Unassembled WGS sequence"/>
</dbReference>
<keyword evidence="1" id="KW-0472">Membrane</keyword>
<accession>A0A1I1HDU7</accession>
<gene>
    <name evidence="3" type="ORF">SAMN05421842_101189</name>
</gene>
<feature type="transmembrane region" description="Helical" evidence="1">
    <location>
        <begin position="7"/>
        <end position="27"/>
    </location>
</feature>
<evidence type="ECO:0000259" key="2">
    <source>
        <dbReference type="Pfam" id="PF14018"/>
    </source>
</evidence>